<dbReference type="PRINTS" id="PR00094">
    <property type="entry name" value="ADENYLTKNASE"/>
</dbReference>
<dbReference type="PANTHER" id="PTHR23359">
    <property type="entry name" value="NUCLEOTIDE KINASE"/>
    <property type="match status" value="1"/>
</dbReference>
<feature type="compositionally biased region" description="Basic and acidic residues" evidence="4">
    <location>
        <begin position="632"/>
        <end position="641"/>
    </location>
</feature>
<sequence length="779" mass="85336">MSTEDAKAYLSKREVPRLFECLMTGLMFHRPNDHIQYLIDSLERVKVKGQAEMTWNMFVEVRSSKTPLPPITPDNSKRPTSRGRITPKVGSGYFWIENHAIREEDIRSLTPQKSSPLPPIGSSGLPNVPVIFIMGGPGSGKSIQATKLAEKHPGWLNVNIGELLREAIMNKEADDRWKAAKDMVLNGELAPEDLTIDLIHTTFKNNTEANGFIIQGFPRDMQQAHDFQTMISRVDAVFLLDCEEDKLTSAVLERGQLTGRLDDAPSALARRMATFKDKTLPVLKYFDDAGKLFIVDGHQEEEQIHDELSIIFETLLQSRENGRIPSPPAEGRPTSSKLGRRLSSREKQSKPEAMTDAEEIGLPSVVFVPPPEIKVKDEGRKDDLPKGTIIFLAGGPGSGKGTQCKKITARYPDIVHLSMGDILRKEISDHGTADEKWAMITKLLKDGDMAPVDVTEELLIQSLKEHPDARAYLIEGYPRDALQYEDFNRNIGGHSFTILLDCDDQYLHDRLVLRGAGGDDRIDDNVAAIEKKLAFFARNTLPLLKAIEDEQKLIVVGVDGDRDEDEIFYDIVKTIDFSLYGMELEEGKPSDEVDAKPEVVEEEMTSATATTTGGDTGNPEYTAQLDALGGKGEGEEGDVNKGGDGCVNDIHEDDARVEGQHEPAPAAQQQVTMQEEQEMATQEEPKAEEAPAAEVTAADDQQKSDGAGDTSAAHAGVEGEQKSEDAVAGSEESPAQAGGEADSQDKPAEDGEQTATADSEEAKPAEEKAEPAEQQADGQ</sequence>
<dbReference type="Gene3D" id="3.40.50.300">
    <property type="entry name" value="P-loop containing nucleotide triphosphate hydrolases"/>
    <property type="match status" value="2"/>
</dbReference>
<keyword evidence="2" id="KW-0547">Nucleotide-binding</keyword>
<dbReference type="InterPro" id="IPR027417">
    <property type="entry name" value="P-loop_NTPase"/>
</dbReference>
<dbReference type="CDD" id="cd22978">
    <property type="entry name" value="DD_AK5"/>
    <property type="match status" value="1"/>
</dbReference>
<dbReference type="EMBL" id="JAWDGP010002624">
    <property type="protein sequence ID" value="KAK3781306.1"/>
    <property type="molecule type" value="Genomic_DNA"/>
</dbReference>
<evidence type="ECO:0000256" key="3">
    <source>
        <dbReference type="ARBA" id="ARBA00022777"/>
    </source>
</evidence>
<feature type="region of interest" description="Disordered" evidence="4">
    <location>
        <begin position="319"/>
        <end position="358"/>
    </location>
</feature>
<feature type="region of interest" description="Disordered" evidence="4">
    <location>
        <begin position="606"/>
        <end position="779"/>
    </location>
</feature>
<keyword evidence="1" id="KW-0808">Transferase</keyword>
<gene>
    <name evidence="5" type="ORF">RRG08_018933</name>
</gene>
<feature type="compositionally biased region" description="Basic and acidic residues" evidence="4">
    <location>
        <begin position="649"/>
        <end position="661"/>
    </location>
</feature>
<reference evidence="5" key="1">
    <citation type="journal article" date="2023" name="G3 (Bethesda)">
        <title>A reference genome for the long-term kleptoplast-retaining sea slug Elysia crispata morphotype clarki.</title>
        <authorList>
            <person name="Eastman K.E."/>
            <person name="Pendleton A.L."/>
            <person name="Shaikh M.A."/>
            <person name="Suttiyut T."/>
            <person name="Ogas R."/>
            <person name="Tomko P."/>
            <person name="Gavelis G."/>
            <person name="Widhalm J.R."/>
            <person name="Wisecaver J.H."/>
        </authorList>
    </citation>
    <scope>NUCLEOTIDE SEQUENCE</scope>
    <source>
        <strain evidence="5">ECLA1</strain>
    </source>
</reference>
<feature type="compositionally biased region" description="Basic and acidic residues" evidence="4">
    <location>
        <begin position="760"/>
        <end position="771"/>
    </location>
</feature>
<accession>A0AAE1DSD7</accession>
<feature type="compositionally biased region" description="Low complexity" evidence="4">
    <location>
        <begin position="666"/>
        <end position="682"/>
    </location>
</feature>
<feature type="compositionally biased region" description="Low complexity" evidence="4">
    <location>
        <begin position="690"/>
        <end position="699"/>
    </location>
</feature>
<evidence type="ECO:0000313" key="6">
    <source>
        <dbReference type="Proteomes" id="UP001283361"/>
    </source>
</evidence>
<evidence type="ECO:0000256" key="4">
    <source>
        <dbReference type="SAM" id="MobiDB-lite"/>
    </source>
</evidence>
<keyword evidence="3" id="KW-0418">Kinase</keyword>
<dbReference type="GO" id="GO:0006139">
    <property type="term" value="P:nucleobase-containing compound metabolic process"/>
    <property type="evidence" value="ECO:0007669"/>
    <property type="project" value="InterPro"/>
</dbReference>
<evidence type="ECO:0008006" key="7">
    <source>
        <dbReference type="Google" id="ProtNLM"/>
    </source>
</evidence>
<dbReference type="Proteomes" id="UP001283361">
    <property type="component" value="Unassembled WGS sequence"/>
</dbReference>
<evidence type="ECO:0000313" key="5">
    <source>
        <dbReference type="EMBL" id="KAK3781306.1"/>
    </source>
</evidence>
<dbReference type="AlphaFoldDB" id="A0AAE1DSD7"/>
<comment type="caution">
    <text evidence="5">The sequence shown here is derived from an EMBL/GenBank/DDBJ whole genome shotgun (WGS) entry which is preliminary data.</text>
</comment>
<evidence type="ECO:0000256" key="1">
    <source>
        <dbReference type="ARBA" id="ARBA00022679"/>
    </source>
</evidence>
<name>A0AAE1DSD7_9GAST</name>
<dbReference type="HAMAP" id="MF_00235">
    <property type="entry name" value="Adenylate_kinase_Adk"/>
    <property type="match status" value="2"/>
</dbReference>
<protein>
    <recommendedName>
        <fullName evidence="7">Adenylate kinase</fullName>
    </recommendedName>
</protein>
<dbReference type="Pfam" id="PF00406">
    <property type="entry name" value="ADK"/>
    <property type="match status" value="2"/>
</dbReference>
<dbReference type="GO" id="GO:0005524">
    <property type="term" value="F:ATP binding"/>
    <property type="evidence" value="ECO:0007669"/>
    <property type="project" value="InterPro"/>
</dbReference>
<proteinExistence type="inferred from homology"/>
<keyword evidence="6" id="KW-1185">Reference proteome</keyword>
<evidence type="ECO:0000256" key="2">
    <source>
        <dbReference type="ARBA" id="ARBA00022741"/>
    </source>
</evidence>
<dbReference type="GO" id="GO:0019205">
    <property type="term" value="F:nucleobase-containing compound kinase activity"/>
    <property type="evidence" value="ECO:0007669"/>
    <property type="project" value="InterPro"/>
</dbReference>
<dbReference type="SUPFAM" id="SSF52540">
    <property type="entry name" value="P-loop containing nucleoside triphosphate hydrolases"/>
    <property type="match status" value="2"/>
</dbReference>
<organism evidence="5 6">
    <name type="scientific">Elysia crispata</name>
    <name type="common">lettuce slug</name>
    <dbReference type="NCBI Taxonomy" id="231223"/>
    <lineage>
        <taxon>Eukaryota</taxon>
        <taxon>Metazoa</taxon>
        <taxon>Spiralia</taxon>
        <taxon>Lophotrochozoa</taxon>
        <taxon>Mollusca</taxon>
        <taxon>Gastropoda</taxon>
        <taxon>Heterobranchia</taxon>
        <taxon>Euthyneura</taxon>
        <taxon>Panpulmonata</taxon>
        <taxon>Sacoglossa</taxon>
        <taxon>Placobranchoidea</taxon>
        <taxon>Plakobranchidae</taxon>
        <taxon>Elysia</taxon>
    </lineage>
</organism>
<dbReference type="InterPro" id="IPR000850">
    <property type="entry name" value="Adenylat/UMP-CMP_kin"/>
</dbReference>
<dbReference type="CDD" id="cd01428">
    <property type="entry name" value="ADK"/>
    <property type="match status" value="2"/>
</dbReference>